<dbReference type="WBParaSite" id="JU765_v2.g489.t1">
    <property type="protein sequence ID" value="JU765_v2.g489.t1"/>
    <property type="gene ID" value="JU765_v2.g489"/>
</dbReference>
<dbReference type="Proteomes" id="UP000887576">
    <property type="component" value="Unplaced"/>
</dbReference>
<evidence type="ECO:0000313" key="1">
    <source>
        <dbReference type="Proteomes" id="UP000887576"/>
    </source>
</evidence>
<proteinExistence type="predicted"/>
<protein>
    <submittedName>
        <fullName evidence="2">K Homology domain-containing protein</fullName>
    </submittedName>
</protein>
<accession>A0AC34RAJ4</accession>
<evidence type="ECO:0000313" key="2">
    <source>
        <dbReference type="WBParaSite" id="JU765_v2.g489.t1"/>
    </source>
</evidence>
<sequence>MDVLNCEICEVNGRRYRRNVPLMIERNPNLKGAFDLPDLEEDEYDSDCDYEKAPDTVDEEADAIKDEINGQANGSPDVEVEPVVEAKVDHYSVQYDSKKRAYHTEIMVPNELLGILIGFKGTNKKKIEDTTGAKIIIPKRDETGPVVVSSPDKEAVERCYDNIEMIIISNRKKVNFTHFVFVPVDDPKIMEEHEKLIEKIRSSSKVDESCKDPVLFNASNRLHLTIAPLWLFSASDIEKAKNALSAAVSEFKKQNKGPVEIAVKGLSHFGDEDLDHVRVIYGKVESKKLQQLANLITKAMVKSGQGETPRGDAVKLHMTVLKTRNLPTEEKAERKYIDATGLLKEFGNFDYGKTFVDKIQISEMSSFDVNTVAYHSNFQKFRVFCASKCSTCNSEGTFERHYTDIGLTLCLGLCGILCIGPCLAFILRKKRCSVCYKNEFLKNAPTLREHQCFVNDRSSIPPPLSIIIENIKAEQPVKV</sequence>
<organism evidence="1 2">
    <name type="scientific">Panagrolaimus sp. JU765</name>
    <dbReference type="NCBI Taxonomy" id="591449"/>
    <lineage>
        <taxon>Eukaryota</taxon>
        <taxon>Metazoa</taxon>
        <taxon>Ecdysozoa</taxon>
        <taxon>Nematoda</taxon>
        <taxon>Chromadorea</taxon>
        <taxon>Rhabditida</taxon>
        <taxon>Tylenchina</taxon>
        <taxon>Panagrolaimomorpha</taxon>
        <taxon>Panagrolaimoidea</taxon>
        <taxon>Panagrolaimidae</taxon>
        <taxon>Panagrolaimus</taxon>
    </lineage>
</organism>
<reference evidence="2" key="1">
    <citation type="submission" date="2022-11" db="UniProtKB">
        <authorList>
            <consortium name="WormBaseParasite"/>
        </authorList>
    </citation>
    <scope>IDENTIFICATION</scope>
</reference>
<name>A0AC34RAJ4_9BILA</name>